<evidence type="ECO:0000256" key="1">
    <source>
        <dbReference type="SAM" id="Phobius"/>
    </source>
</evidence>
<gene>
    <name evidence="3" type="ORF">SCHPADRAFT_845487</name>
</gene>
<dbReference type="STRING" id="27342.A0A0H2S214"/>
<keyword evidence="4" id="KW-1185">Reference proteome</keyword>
<evidence type="ECO:0000259" key="2">
    <source>
        <dbReference type="Pfam" id="PF24803"/>
    </source>
</evidence>
<evidence type="ECO:0000313" key="3">
    <source>
        <dbReference type="EMBL" id="KLO18034.1"/>
    </source>
</evidence>
<dbReference type="EMBL" id="KQ085898">
    <property type="protein sequence ID" value="KLO18034.1"/>
    <property type="molecule type" value="Genomic_DNA"/>
</dbReference>
<keyword evidence="1" id="KW-0472">Membrane</keyword>
<feature type="transmembrane region" description="Helical" evidence="1">
    <location>
        <begin position="102"/>
        <end position="122"/>
    </location>
</feature>
<dbReference type="OrthoDB" id="2937326at2759"/>
<dbReference type="PANTHER" id="PTHR37019:SF2">
    <property type="entry name" value="EXPERA DOMAIN-CONTAINING PROTEIN"/>
    <property type="match status" value="1"/>
</dbReference>
<feature type="transmembrane region" description="Helical" evidence="1">
    <location>
        <begin position="54"/>
        <end position="81"/>
    </location>
</feature>
<dbReference type="PANTHER" id="PTHR37019">
    <property type="entry name" value="CHROMOSOME 1, WHOLE GENOME SHOTGUN SEQUENCE"/>
    <property type="match status" value="1"/>
</dbReference>
<feature type="domain" description="DUF7704" evidence="2">
    <location>
        <begin position="7"/>
        <end position="158"/>
    </location>
</feature>
<dbReference type="InterPro" id="IPR056121">
    <property type="entry name" value="DUF7704"/>
</dbReference>
<evidence type="ECO:0000313" key="4">
    <source>
        <dbReference type="Proteomes" id="UP000053477"/>
    </source>
</evidence>
<dbReference type="InParanoid" id="A0A0H2S214"/>
<dbReference type="Proteomes" id="UP000053477">
    <property type="component" value="Unassembled WGS sequence"/>
</dbReference>
<name>A0A0H2S214_9AGAM</name>
<dbReference type="AlphaFoldDB" id="A0A0H2S214"/>
<keyword evidence="1" id="KW-1133">Transmembrane helix</keyword>
<dbReference type="Pfam" id="PF24803">
    <property type="entry name" value="DUF7704"/>
    <property type="match status" value="1"/>
</dbReference>
<feature type="transmembrane region" description="Helical" evidence="1">
    <location>
        <begin position="12"/>
        <end position="34"/>
    </location>
</feature>
<reference evidence="3 4" key="1">
    <citation type="submission" date="2015-04" db="EMBL/GenBank/DDBJ databases">
        <title>Complete genome sequence of Schizopora paradoxa KUC8140, a cosmopolitan wood degrader in East Asia.</title>
        <authorList>
            <consortium name="DOE Joint Genome Institute"/>
            <person name="Min B."/>
            <person name="Park H."/>
            <person name="Jang Y."/>
            <person name="Kim J.-J."/>
            <person name="Kim K.H."/>
            <person name="Pangilinan J."/>
            <person name="Lipzen A."/>
            <person name="Riley R."/>
            <person name="Grigoriev I.V."/>
            <person name="Spatafora J.W."/>
            <person name="Choi I.-G."/>
        </authorList>
    </citation>
    <scope>NUCLEOTIDE SEQUENCE [LARGE SCALE GENOMIC DNA]</scope>
    <source>
        <strain evidence="3 4">KUC8140</strain>
    </source>
</reference>
<proteinExistence type="predicted"/>
<accession>A0A0H2S214</accession>
<feature type="transmembrane region" description="Helical" evidence="1">
    <location>
        <begin position="128"/>
        <end position="149"/>
    </location>
</feature>
<organism evidence="3 4">
    <name type="scientific">Schizopora paradoxa</name>
    <dbReference type="NCBI Taxonomy" id="27342"/>
    <lineage>
        <taxon>Eukaryota</taxon>
        <taxon>Fungi</taxon>
        <taxon>Dikarya</taxon>
        <taxon>Basidiomycota</taxon>
        <taxon>Agaricomycotina</taxon>
        <taxon>Agaricomycetes</taxon>
        <taxon>Hymenochaetales</taxon>
        <taxon>Schizoporaceae</taxon>
        <taxon>Schizopora</taxon>
    </lineage>
</organism>
<sequence>MSRRPTSAIPTVYYAIFGIYEPLMTVLGCFGALADPKSTHDSQAPWPDNKPPAGPLATATLVTIIQLAHVCALVGLINLFVLRAARKHLASQPALQETLVHALLTPLLVGDVVHVVLTLWALDPSERWAVMSWSPLLSLTVFAGLSLLVPRMMWHAGIGRYMHSRDAVEGEANAKKCQ</sequence>
<protein>
    <recommendedName>
        <fullName evidence="2">DUF7704 domain-containing protein</fullName>
    </recommendedName>
</protein>
<keyword evidence="1" id="KW-0812">Transmembrane</keyword>